<dbReference type="PANTHER" id="PTHR43721">
    <property type="entry name" value="ELONGATION FACTOR TU-RELATED"/>
    <property type="match status" value="1"/>
</dbReference>
<name>A0AAX4KZI9_9CREN</name>
<evidence type="ECO:0000313" key="2">
    <source>
        <dbReference type="Proteomes" id="UP001432202"/>
    </source>
</evidence>
<dbReference type="EMBL" id="CP146016">
    <property type="protein sequence ID" value="WWQ60274.1"/>
    <property type="molecule type" value="Genomic_DNA"/>
</dbReference>
<proteinExistence type="predicted"/>
<gene>
    <name evidence="1" type="ORF">V6M85_12640</name>
</gene>
<dbReference type="PANTHER" id="PTHR43721:SF11">
    <property type="entry name" value="SELENOCYSTEINE-SPECIFIC ELONGATION FACTOR"/>
    <property type="match status" value="1"/>
</dbReference>
<dbReference type="InterPro" id="IPR050055">
    <property type="entry name" value="EF-Tu_GTPase"/>
</dbReference>
<dbReference type="GO" id="GO:0003746">
    <property type="term" value="F:translation elongation factor activity"/>
    <property type="evidence" value="ECO:0007669"/>
    <property type="project" value="UniProtKB-KW"/>
</dbReference>
<dbReference type="GO" id="GO:0001514">
    <property type="term" value="P:selenocysteine incorporation"/>
    <property type="evidence" value="ECO:0007669"/>
    <property type="project" value="TreeGrafter"/>
</dbReference>
<keyword evidence="1" id="KW-0251">Elongation factor</keyword>
<keyword evidence="1" id="KW-0648">Protein biosynthesis</keyword>
<dbReference type="Gene3D" id="2.40.30.10">
    <property type="entry name" value="Translation factors"/>
    <property type="match status" value="1"/>
</dbReference>
<accession>A0AAX4KZI9</accession>
<organism evidence="1 2">
    <name type="scientific">Sulfolobus tengchongensis</name>
    <dbReference type="NCBI Taxonomy" id="207809"/>
    <lineage>
        <taxon>Archaea</taxon>
        <taxon>Thermoproteota</taxon>
        <taxon>Thermoprotei</taxon>
        <taxon>Sulfolobales</taxon>
        <taxon>Sulfolobaceae</taxon>
        <taxon>Sulfolobus</taxon>
    </lineage>
</organism>
<dbReference type="SUPFAM" id="SSF50447">
    <property type="entry name" value="Translation proteins"/>
    <property type="match status" value="1"/>
</dbReference>
<dbReference type="InterPro" id="IPR009000">
    <property type="entry name" value="Transl_B-barrel_sf"/>
</dbReference>
<reference evidence="1 2" key="1">
    <citation type="submission" date="2024-02" db="EMBL/GenBank/DDBJ databases">
        <title>STSV induces naive adaptation in Sulfolobus.</title>
        <authorList>
            <person name="Xiang X."/>
            <person name="Song M."/>
        </authorList>
    </citation>
    <scope>NUCLEOTIDE SEQUENCE [LARGE SCALE GENOMIC DNA]</scope>
    <source>
        <strain evidence="1 2">RT2</strain>
    </source>
</reference>
<keyword evidence="2" id="KW-1185">Reference proteome</keyword>
<dbReference type="RefSeq" id="WP_338600778.1">
    <property type="nucleotide sequence ID" value="NZ_CP146016.1"/>
</dbReference>
<sequence length="301" mass="33994">MYYGGIISILSSDKNKTIEIADKLGKLHETTKTKIYYKKKGEYIRSILLSSEYPEKILDVAEILSLSSTVILYLPETLSWMDGELALLVDAFNIRNKIVISNLSENKIKDLLNPLKSFDKFELRNEINDVDEIKEEDNGLVYIDRVFTVKGVGTVVTGFSLTNVEVHEKLIALPYNREVEIKSIQVLDEDQKAVSSGVRIGFALKNVKEEEINDLTYLVKPNVKIQKEIEGTITKYKWGSVNEGQNHVIIRGHSIPVNVKIENEKAKITSLLPIPVVDNRIPILNVNVKQGKPRVAGYINL</sequence>
<evidence type="ECO:0000313" key="1">
    <source>
        <dbReference type="EMBL" id="WWQ60274.1"/>
    </source>
</evidence>
<dbReference type="AlphaFoldDB" id="A0AAX4KZI9"/>
<dbReference type="GeneID" id="89337631"/>
<dbReference type="Proteomes" id="UP001432202">
    <property type="component" value="Chromosome"/>
</dbReference>
<protein>
    <submittedName>
        <fullName evidence="1">Translation elongation factor</fullName>
    </submittedName>
</protein>